<dbReference type="SMART" id="SM00470">
    <property type="entry name" value="ParB"/>
    <property type="match status" value="1"/>
</dbReference>
<dbReference type="NCBIfam" id="TIGR00180">
    <property type="entry name" value="parB_part"/>
    <property type="match status" value="1"/>
</dbReference>
<evidence type="ECO:0000313" key="7">
    <source>
        <dbReference type="EMBL" id="PLC56857.1"/>
    </source>
</evidence>
<evidence type="ECO:0000259" key="6">
    <source>
        <dbReference type="SMART" id="SM00470"/>
    </source>
</evidence>
<evidence type="ECO:0000256" key="1">
    <source>
        <dbReference type="ARBA" id="ARBA00006295"/>
    </source>
</evidence>
<comment type="caution">
    <text evidence="7">The sequence shown here is derived from an EMBL/GenBank/DDBJ whole genome shotgun (WGS) entry which is preliminary data.</text>
</comment>
<dbReference type="InterPro" id="IPR036086">
    <property type="entry name" value="ParB/Sulfiredoxin_sf"/>
</dbReference>
<evidence type="ECO:0000256" key="4">
    <source>
        <dbReference type="ARBA" id="ARBA00023125"/>
    </source>
</evidence>
<dbReference type="InterPro" id="IPR050336">
    <property type="entry name" value="Chromosome_partition/occlusion"/>
</dbReference>
<dbReference type="AlphaFoldDB" id="A0A2N4UPB1"/>
<feature type="domain" description="ParB-like N-terminal" evidence="6">
    <location>
        <begin position="44"/>
        <end position="134"/>
    </location>
</feature>
<dbReference type="Proteomes" id="UP000234420">
    <property type="component" value="Unassembled WGS sequence"/>
</dbReference>
<comment type="similarity">
    <text evidence="1">Belongs to the ParB family.</text>
</comment>
<dbReference type="Pfam" id="PF02195">
    <property type="entry name" value="ParB_N"/>
    <property type="match status" value="1"/>
</dbReference>
<dbReference type="FunFam" id="1.10.10.2830:FF:000001">
    <property type="entry name" value="Chromosome partitioning protein ParB"/>
    <property type="match status" value="1"/>
</dbReference>
<keyword evidence="8" id="KW-1185">Reference proteome</keyword>
<dbReference type="PANTHER" id="PTHR33375:SF1">
    <property type="entry name" value="CHROMOSOME-PARTITIONING PROTEIN PARB-RELATED"/>
    <property type="match status" value="1"/>
</dbReference>
<dbReference type="RefSeq" id="WP_101769698.1">
    <property type="nucleotide sequence ID" value="NZ_BPPU01000001.1"/>
</dbReference>
<dbReference type="OrthoDB" id="9802051at2"/>
<evidence type="ECO:0000256" key="2">
    <source>
        <dbReference type="ARBA" id="ARBA00022372"/>
    </source>
</evidence>
<sequence>MNFNKRGLGKGLDALLATSNVAQARKQQSDDNASQQAAMDGELRQIAVTALRSGQYQPRKVMAADALTELANSIRAQGVIQPIVVRRIDSQSYEIIAGERRWQAARQAGLQVVPCIIKNVDDRATVAIALIENIQREDLNAIEEARALERLQQEFSLTHQQVADAVGKSRAAVSNLLRLNQLSDAVKQLVEQKQLEMGHARALLSLDDQQQLAAAQIIINKLLTVREAEKLVKTLLNPTETPAKLAPQPQTVALQLSLSERFGTKVAVNQNKNGKGKIVINFDQQDKLAQILAMLGHEL</sequence>
<dbReference type="FunFam" id="3.90.1530.30:FF:000001">
    <property type="entry name" value="Chromosome partitioning protein ParB"/>
    <property type="match status" value="1"/>
</dbReference>
<accession>A0A2N4UPB1</accession>
<evidence type="ECO:0000313" key="8">
    <source>
        <dbReference type="Proteomes" id="UP000234420"/>
    </source>
</evidence>
<dbReference type="Pfam" id="PF23552">
    <property type="entry name" value="ParB_C"/>
    <property type="match status" value="1"/>
</dbReference>
<reference evidence="7 8" key="1">
    <citation type="journal article" date="2018" name="Syst. Appl. Microbiol.">
        <title>Photobacterium carnosum sp. nov., isolated from spoiled modified atmosphere packaged poultry meat.</title>
        <authorList>
            <person name="Hilgarth M."/>
            <person name="Fuertes S."/>
            <person name="Ehrmann M."/>
            <person name="Vogel R.F."/>
        </authorList>
    </citation>
    <scope>NUCLEOTIDE SEQUENCE [LARGE SCALE GENOMIC DNA]</scope>
    <source>
        <strain evidence="7 8">TMW 2.2021</strain>
    </source>
</reference>
<dbReference type="Pfam" id="PF17762">
    <property type="entry name" value="HTH_ParB"/>
    <property type="match status" value="1"/>
</dbReference>
<protein>
    <recommendedName>
        <fullName evidence="2">Probable chromosome-partitioning protein ParB</fullName>
    </recommendedName>
</protein>
<keyword evidence="3" id="KW-0159">Chromosome partition</keyword>
<dbReference type="GO" id="GO:0007059">
    <property type="term" value="P:chromosome segregation"/>
    <property type="evidence" value="ECO:0007669"/>
    <property type="project" value="UniProtKB-KW"/>
</dbReference>
<dbReference type="InterPro" id="IPR057240">
    <property type="entry name" value="ParB_dimer_C"/>
</dbReference>
<dbReference type="EMBL" id="NPIB01000023">
    <property type="protein sequence ID" value="PLC56857.1"/>
    <property type="molecule type" value="Genomic_DNA"/>
</dbReference>
<dbReference type="InterPro" id="IPR004437">
    <property type="entry name" value="ParB/RepB/Spo0J"/>
</dbReference>
<dbReference type="GO" id="GO:0003677">
    <property type="term" value="F:DNA binding"/>
    <property type="evidence" value="ECO:0007669"/>
    <property type="project" value="UniProtKB-KW"/>
</dbReference>
<dbReference type="Gene3D" id="1.10.10.2830">
    <property type="match status" value="1"/>
</dbReference>
<name>A0A2N4UPB1_9GAMM</name>
<dbReference type="GO" id="GO:0045881">
    <property type="term" value="P:positive regulation of sporulation resulting in formation of a cellular spore"/>
    <property type="evidence" value="ECO:0007669"/>
    <property type="project" value="TreeGrafter"/>
</dbReference>
<dbReference type="SUPFAM" id="SSF110849">
    <property type="entry name" value="ParB/Sulfiredoxin"/>
    <property type="match status" value="1"/>
</dbReference>
<comment type="function">
    <text evidence="5">Involved in chromosome partition. Localize to both poles of the predivisional cell following completion of DNA replication. Binds to the DNA origin of replication.</text>
</comment>
<dbReference type="Gene3D" id="3.90.1530.30">
    <property type="match status" value="1"/>
</dbReference>
<gene>
    <name evidence="7" type="ORF">CIK00_16140</name>
</gene>
<organism evidence="7 8">
    <name type="scientific">Photobacterium carnosum</name>
    <dbReference type="NCBI Taxonomy" id="2023717"/>
    <lineage>
        <taxon>Bacteria</taxon>
        <taxon>Pseudomonadati</taxon>
        <taxon>Pseudomonadota</taxon>
        <taxon>Gammaproteobacteria</taxon>
        <taxon>Vibrionales</taxon>
        <taxon>Vibrionaceae</taxon>
        <taxon>Photobacterium</taxon>
    </lineage>
</organism>
<dbReference type="InterPro" id="IPR003115">
    <property type="entry name" value="ParB_N"/>
</dbReference>
<dbReference type="PANTHER" id="PTHR33375">
    <property type="entry name" value="CHROMOSOME-PARTITIONING PROTEIN PARB-RELATED"/>
    <property type="match status" value="1"/>
</dbReference>
<dbReference type="InterPro" id="IPR041468">
    <property type="entry name" value="HTH_ParB/Spo0J"/>
</dbReference>
<dbReference type="GO" id="GO:0005694">
    <property type="term" value="C:chromosome"/>
    <property type="evidence" value="ECO:0007669"/>
    <property type="project" value="TreeGrafter"/>
</dbReference>
<evidence type="ECO:0000256" key="5">
    <source>
        <dbReference type="ARBA" id="ARBA00025472"/>
    </source>
</evidence>
<keyword evidence="4" id="KW-0238">DNA-binding</keyword>
<dbReference type="CDD" id="cd16393">
    <property type="entry name" value="SPO0J_N"/>
    <property type="match status" value="1"/>
</dbReference>
<proteinExistence type="inferred from homology"/>
<evidence type="ECO:0000256" key="3">
    <source>
        <dbReference type="ARBA" id="ARBA00022829"/>
    </source>
</evidence>